<feature type="compositionally biased region" description="Low complexity" evidence="1">
    <location>
        <begin position="150"/>
        <end position="162"/>
    </location>
</feature>
<dbReference type="RefSeq" id="WP_100103640.1">
    <property type="nucleotide sequence ID" value="NZ_CAWNMT010000001.1"/>
</dbReference>
<evidence type="ECO:0000313" key="2">
    <source>
        <dbReference type="EMBL" id="ATW30503.1"/>
    </source>
</evidence>
<name>A0A2D3T476_9ENTR</name>
<evidence type="ECO:0000256" key="1">
    <source>
        <dbReference type="SAM" id="MobiDB-lite"/>
    </source>
</evidence>
<dbReference type="Proteomes" id="UP000230008">
    <property type="component" value="Chromosome"/>
</dbReference>
<evidence type="ECO:0000313" key="3">
    <source>
        <dbReference type="Proteomes" id="UP000230008"/>
    </source>
</evidence>
<feature type="compositionally biased region" description="Polar residues" evidence="1">
    <location>
        <begin position="129"/>
        <end position="146"/>
    </location>
</feature>
<accession>A0A2D3T476</accession>
<protein>
    <submittedName>
        <fullName evidence="2">Uncharacterized protein</fullName>
    </submittedName>
</protein>
<dbReference type="EMBL" id="CP017606">
    <property type="protein sequence ID" value="ATW30503.1"/>
    <property type="molecule type" value="Genomic_DNA"/>
</dbReference>
<reference evidence="3" key="2">
    <citation type="submission" date="2017-11" db="EMBL/GenBank/DDBJ databases">
        <title>PacBio sequencing of new strain of the secondary endosymbiont Candidatus Hamiltonella defensa.</title>
        <authorList>
            <person name="Strand M.R."/>
            <person name="Oliver K."/>
        </authorList>
    </citation>
    <scope>NUCLEOTIDE SEQUENCE [LARGE SCALE GENOMIC DNA]</scope>
    <source>
        <strain evidence="3">A2C</strain>
    </source>
</reference>
<organism evidence="2 3">
    <name type="scientific">Candidatus Williamhamiltonella defendens</name>
    <dbReference type="NCBI Taxonomy" id="138072"/>
    <lineage>
        <taxon>Bacteria</taxon>
        <taxon>Pseudomonadati</taxon>
        <taxon>Pseudomonadota</taxon>
        <taxon>Gammaproteobacteria</taxon>
        <taxon>Enterobacterales</taxon>
        <taxon>Enterobacteriaceae</taxon>
        <taxon>aphid secondary symbionts</taxon>
        <taxon>Candidatus Williamhamiltonella</taxon>
    </lineage>
</organism>
<proteinExistence type="predicted"/>
<reference evidence="3" key="1">
    <citation type="submission" date="2016-10" db="EMBL/GenBank/DDBJ databases">
        <authorList>
            <person name="Chevignon G."/>
        </authorList>
    </citation>
    <scope>NUCLEOTIDE SEQUENCE [LARGE SCALE GENOMIC DNA]</scope>
    <source>
        <strain evidence="3">A2C</strain>
    </source>
</reference>
<sequence>MSLFLCLNCLSSNRTTKNSIQSQKAKTGIWQQFKKFFVGIKNLKTYVKSVVSGNSAYSKETGKSMAGLALNTLTVESRSKESLNLISNSENKFYAKAAKECKKKDEGYLKAIQTATNPEFLNAKEKSVKNNSTRGTHHTSIQSGDNHTLVPNPSSSVSSNAAVDPTIGAKTISDSSEVPKNVVTTLNGKNKKLQTESKSLDKNFLEKLFTEYYGKRALRRHHFLLMSKKQQYGFTVVPHTLQ</sequence>
<dbReference type="AlphaFoldDB" id="A0A2D3T476"/>
<gene>
    <name evidence="2" type="ORF">BJP41_09405</name>
</gene>
<feature type="region of interest" description="Disordered" evidence="1">
    <location>
        <begin position="128"/>
        <end position="162"/>
    </location>
</feature>